<dbReference type="InterPro" id="IPR002172">
    <property type="entry name" value="LDrepeatLR_classA_rpt"/>
</dbReference>
<dbReference type="EMBL" id="MTYJ01000004">
    <property type="protein sequence ID" value="OQV25001.1"/>
    <property type="molecule type" value="Genomic_DNA"/>
</dbReference>
<sequence length="264" mass="28710">MVTTSIDYRKFSNRVCNWREAGFISIGFAVAVAIVAAILLSIFFATKCADGELPCKSSGTTCRPAGDFCNGKQDCPLGEDEWECYPSEFYLAFRTNTSWDGELGHNMSEQYNNTRDTFQADILAVISEEYGNSTVEVFRLRPVTEEGLEGSEPGSHLAVDSFVKIPPGKKVTSTDIGNYPTSPDNITAVVERGLAKHVARIDPRTDQNVTTGVAVVLRAPSDSTCRAPAVYCINFCKPGHVYQYGTTKGCPECACSEKPLAETA</sequence>
<comment type="caution">
    <text evidence="4">The sequence shown here is derived from an EMBL/GenBank/DDBJ whole genome shotgun (WGS) entry which is preliminary data.</text>
</comment>
<dbReference type="SMART" id="SM00192">
    <property type="entry name" value="LDLa"/>
    <property type="match status" value="1"/>
</dbReference>
<evidence type="ECO:0000256" key="1">
    <source>
        <dbReference type="ARBA" id="ARBA00023157"/>
    </source>
</evidence>
<keyword evidence="3" id="KW-0472">Membrane</keyword>
<proteinExistence type="predicted"/>
<dbReference type="CDD" id="cd00112">
    <property type="entry name" value="LDLa"/>
    <property type="match status" value="1"/>
</dbReference>
<evidence type="ECO:0000313" key="5">
    <source>
        <dbReference type="Proteomes" id="UP000192578"/>
    </source>
</evidence>
<dbReference type="AlphaFoldDB" id="A0A1W0XCL5"/>
<reference evidence="5" key="1">
    <citation type="submission" date="2017-01" db="EMBL/GenBank/DDBJ databases">
        <title>Comparative genomics of anhydrobiosis in the tardigrade Hypsibius dujardini.</title>
        <authorList>
            <person name="Yoshida Y."/>
            <person name="Koutsovoulos G."/>
            <person name="Laetsch D."/>
            <person name="Stevens L."/>
            <person name="Kumar S."/>
            <person name="Horikawa D."/>
            <person name="Ishino K."/>
            <person name="Komine S."/>
            <person name="Tomita M."/>
            <person name="Blaxter M."/>
            <person name="Arakawa K."/>
        </authorList>
    </citation>
    <scope>NUCLEOTIDE SEQUENCE [LARGE SCALE GENOMIC DNA]</scope>
    <source>
        <strain evidence="5">Z151</strain>
    </source>
</reference>
<keyword evidence="3" id="KW-1133">Transmembrane helix</keyword>
<keyword evidence="5" id="KW-1185">Reference proteome</keyword>
<evidence type="ECO:0000256" key="3">
    <source>
        <dbReference type="SAM" id="Phobius"/>
    </source>
</evidence>
<keyword evidence="3" id="KW-0812">Transmembrane</keyword>
<evidence type="ECO:0000313" key="4">
    <source>
        <dbReference type="EMBL" id="OQV25001.1"/>
    </source>
</evidence>
<comment type="caution">
    <text evidence="2">Lacks conserved residue(s) required for the propagation of feature annotation.</text>
</comment>
<feature type="disulfide bond" evidence="2">
    <location>
        <begin position="69"/>
        <end position="84"/>
    </location>
</feature>
<dbReference type="SUPFAM" id="SSF57424">
    <property type="entry name" value="LDL receptor-like module"/>
    <property type="match status" value="1"/>
</dbReference>
<dbReference type="Proteomes" id="UP000192578">
    <property type="component" value="Unassembled WGS sequence"/>
</dbReference>
<dbReference type="InterPro" id="IPR036055">
    <property type="entry name" value="LDL_receptor-like_sf"/>
</dbReference>
<dbReference type="OrthoDB" id="1925699at2759"/>
<keyword evidence="1 2" id="KW-1015">Disulfide bond</keyword>
<protein>
    <submittedName>
        <fullName evidence="4">Uncharacterized protein</fullName>
    </submittedName>
</protein>
<feature type="transmembrane region" description="Helical" evidence="3">
    <location>
        <begin position="21"/>
        <end position="45"/>
    </location>
</feature>
<dbReference type="Gene3D" id="2.40.128.620">
    <property type="match status" value="1"/>
</dbReference>
<gene>
    <name evidence="4" type="ORF">BV898_01209</name>
</gene>
<evidence type="ECO:0000256" key="2">
    <source>
        <dbReference type="PROSITE-ProRule" id="PRU00124"/>
    </source>
</evidence>
<organism evidence="4 5">
    <name type="scientific">Hypsibius exemplaris</name>
    <name type="common">Freshwater tardigrade</name>
    <dbReference type="NCBI Taxonomy" id="2072580"/>
    <lineage>
        <taxon>Eukaryota</taxon>
        <taxon>Metazoa</taxon>
        <taxon>Ecdysozoa</taxon>
        <taxon>Tardigrada</taxon>
        <taxon>Eutardigrada</taxon>
        <taxon>Parachela</taxon>
        <taxon>Hypsibioidea</taxon>
        <taxon>Hypsibiidae</taxon>
        <taxon>Hypsibius</taxon>
    </lineage>
</organism>
<accession>A0A1W0XCL5</accession>
<name>A0A1W0XCL5_HYPEX</name>
<dbReference type="PROSITE" id="PS50068">
    <property type="entry name" value="LDLRA_2"/>
    <property type="match status" value="1"/>
</dbReference>